<protein>
    <recommendedName>
        <fullName evidence="2">rRNA-processing protein FYV7</fullName>
    </recommendedName>
</protein>
<keyword evidence="5" id="KW-1185">Reference proteome</keyword>
<accession>A0ABQ8FLW9</accession>
<dbReference type="InterPro" id="IPR013730">
    <property type="entry name" value="Fyv7/TAP26"/>
</dbReference>
<feature type="compositionally biased region" description="Acidic residues" evidence="3">
    <location>
        <begin position="138"/>
        <end position="150"/>
    </location>
</feature>
<evidence type="ECO:0000313" key="4">
    <source>
        <dbReference type="EMBL" id="KAH6599068.1"/>
    </source>
</evidence>
<evidence type="ECO:0000256" key="2">
    <source>
        <dbReference type="ARBA" id="ARBA00018780"/>
    </source>
</evidence>
<feature type="region of interest" description="Disordered" evidence="3">
    <location>
        <begin position="1"/>
        <end position="193"/>
    </location>
</feature>
<proteinExistence type="inferred from homology"/>
<evidence type="ECO:0000256" key="1">
    <source>
        <dbReference type="ARBA" id="ARBA00006800"/>
    </source>
</evidence>
<feature type="compositionally biased region" description="Polar residues" evidence="3">
    <location>
        <begin position="115"/>
        <end position="126"/>
    </location>
</feature>
<evidence type="ECO:0000313" key="5">
    <source>
        <dbReference type="Proteomes" id="UP001648503"/>
    </source>
</evidence>
<feature type="compositionally biased region" description="Polar residues" evidence="3">
    <location>
        <begin position="23"/>
        <end position="32"/>
    </location>
</feature>
<sequence>MRNSNTPAGRGIRRPTLGYPRSGSGTLGSKQSSLDRKLEKKRAELAHNSKIKNKYRKMLVKEGYAVEKRNPATSDSDRDDNDTTHTTEPQSVYMDSREKLNSPALGGKRGGADPTGSTRQTALYKSSRSDKDPKFAEIELEGASDSDTESQDLNPAKKNAKANKRGPRRPKPSPFSKATSKKQLEIEKKETARKDALLLREKSIAEQAARQEHREKYIQQRQKIKASLGKKTLKGQPVMANQIKHLLEKIKKG</sequence>
<reference evidence="4 5" key="1">
    <citation type="submission" date="2021-02" db="EMBL/GenBank/DDBJ databases">
        <title>Variation within the Batrachochytrium salamandrivorans European outbreak.</title>
        <authorList>
            <person name="Kelly M."/>
            <person name="Pasmans F."/>
            <person name="Shea T.P."/>
            <person name="Munoz J.F."/>
            <person name="Carranza S."/>
            <person name="Cuomo C.A."/>
            <person name="Martel A."/>
        </authorList>
    </citation>
    <scope>NUCLEOTIDE SEQUENCE [LARGE SCALE GENOMIC DNA]</scope>
    <source>
        <strain evidence="4 5">AMFP18/2</strain>
    </source>
</reference>
<feature type="compositionally biased region" description="Basic and acidic residues" evidence="3">
    <location>
        <begin position="127"/>
        <end position="137"/>
    </location>
</feature>
<organism evidence="4 5">
    <name type="scientific">Batrachochytrium salamandrivorans</name>
    <dbReference type="NCBI Taxonomy" id="1357716"/>
    <lineage>
        <taxon>Eukaryota</taxon>
        <taxon>Fungi</taxon>
        <taxon>Fungi incertae sedis</taxon>
        <taxon>Chytridiomycota</taxon>
        <taxon>Chytridiomycota incertae sedis</taxon>
        <taxon>Chytridiomycetes</taxon>
        <taxon>Rhizophydiales</taxon>
        <taxon>Rhizophydiales incertae sedis</taxon>
        <taxon>Batrachochytrium</taxon>
    </lineage>
</organism>
<comment type="caution">
    <text evidence="4">The sequence shown here is derived from an EMBL/GenBank/DDBJ whole genome shotgun (WGS) entry which is preliminary data.</text>
</comment>
<feature type="compositionally biased region" description="Basic and acidic residues" evidence="3">
    <location>
        <begin position="33"/>
        <end position="47"/>
    </location>
</feature>
<evidence type="ECO:0000256" key="3">
    <source>
        <dbReference type="SAM" id="MobiDB-lite"/>
    </source>
</evidence>
<gene>
    <name evidence="4" type="ORF">BASA50_003278</name>
</gene>
<dbReference type="EMBL" id="JAFCIX010000079">
    <property type="protein sequence ID" value="KAH6599068.1"/>
    <property type="molecule type" value="Genomic_DNA"/>
</dbReference>
<dbReference type="Pfam" id="PF08524">
    <property type="entry name" value="rRNA_processing"/>
    <property type="match status" value="1"/>
</dbReference>
<dbReference type="Proteomes" id="UP001648503">
    <property type="component" value="Unassembled WGS sequence"/>
</dbReference>
<feature type="compositionally biased region" description="Basic residues" evidence="3">
    <location>
        <begin position="49"/>
        <end position="58"/>
    </location>
</feature>
<feature type="compositionally biased region" description="Basic and acidic residues" evidence="3">
    <location>
        <begin position="182"/>
        <end position="193"/>
    </location>
</feature>
<feature type="compositionally biased region" description="Basic residues" evidence="3">
    <location>
        <begin position="158"/>
        <end position="171"/>
    </location>
</feature>
<name>A0ABQ8FLW9_9FUNG</name>
<comment type="similarity">
    <text evidence="1">Belongs to the FYV7 family.</text>
</comment>